<reference evidence="2" key="1">
    <citation type="submission" date="2023-03" db="EMBL/GenBank/DDBJ databases">
        <title>Massive genome expansion in bonnet fungi (Mycena s.s.) driven by repeated elements and novel gene families across ecological guilds.</title>
        <authorList>
            <consortium name="Lawrence Berkeley National Laboratory"/>
            <person name="Harder C.B."/>
            <person name="Miyauchi S."/>
            <person name="Viragh M."/>
            <person name="Kuo A."/>
            <person name="Thoen E."/>
            <person name="Andreopoulos B."/>
            <person name="Lu D."/>
            <person name="Skrede I."/>
            <person name="Drula E."/>
            <person name="Henrissat B."/>
            <person name="Morin E."/>
            <person name="Kohler A."/>
            <person name="Barry K."/>
            <person name="LaButti K."/>
            <person name="Morin E."/>
            <person name="Salamov A."/>
            <person name="Lipzen A."/>
            <person name="Mereny Z."/>
            <person name="Hegedus B."/>
            <person name="Baldrian P."/>
            <person name="Stursova M."/>
            <person name="Weitz H."/>
            <person name="Taylor A."/>
            <person name="Grigoriev I.V."/>
            <person name="Nagy L.G."/>
            <person name="Martin F."/>
            <person name="Kauserud H."/>
        </authorList>
    </citation>
    <scope>NUCLEOTIDE SEQUENCE</scope>
    <source>
        <strain evidence="2">CBHHK200</strain>
    </source>
</reference>
<dbReference type="Proteomes" id="UP001218188">
    <property type="component" value="Unassembled WGS sequence"/>
</dbReference>
<feature type="compositionally biased region" description="Polar residues" evidence="1">
    <location>
        <begin position="134"/>
        <end position="144"/>
    </location>
</feature>
<evidence type="ECO:0000256" key="1">
    <source>
        <dbReference type="SAM" id="MobiDB-lite"/>
    </source>
</evidence>
<evidence type="ECO:0000313" key="2">
    <source>
        <dbReference type="EMBL" id="KAJ7016322.1"/>
    </source>
</evidence>
<proteinExistence type="predicted"/>
<feature type="region of interest" description="Disordered" evidence="1">
    <location>
        <begin position="259"/>
        <end position="392"/>
    </location>
</feature>
<evidence type="ECO:0000313" key="3">
    <source>
        <dbReference type="Proteomes" id="UP001218188"/>
    </source>
</evidence>
<gene>
    <name evidence="2" type="ORF">C8F04DRAFT_1245376</name>
</gene>
<feature type="compositionally biased region" description="Low complexity" evidence="1">
    <location>
        <begin position="94"/>
        <end position="103"/>
    </location>
</feature>
<dbReference type="EMBL" id="JARJCM010000535">
    <property type="protein sequence ID" value="KAJ7016322.1"/>
    <property type="molecule type" value="Genomic_DNA"/>
</dbReference>
<dbReference type="AlphaFoldDB" id="A0AAD6RWM4"/>
<sequence>MSEKRHRSPQACVMSRRVAGTLPQKENGVRATFVTSSLRLILRKVGAIRIHRVTLLLSQFKVLKMPPRTKSSLGPQHGVGSAGGSPGTHDTRGAGDAASASGAKPTEKRKSPDLQEAGMRKRSRVRCAEKPPSASHSALPTLTITGGGAASPLSSTVRERGEAPWDVAMREREVVRAKREPEELRVKREPEELRVKRERGEAPWDVAMRDRAREVRVKREPEEMRVKRERGEAPWDVVMREPEVVSVKREPEVVMAKREPEEVQVKKEPVEMRAKREPEEMRVKRELMKRESKEVRFPNAASSVGVGAADKKEKMDTGEGSMSSLSSLSTSHGPLGSQSQQNGDGSREQGEGKGGTDASKLGADVEMPLAHSTSTPTPAPDTRAGGDVPMPPATLITNTNTLAAAAPPAAWARARV</sequence>
<organism evidence="2 3">
    <name type="scientific">Mycena alexandri</name>
    <dbReference type="NCBI Taxonomy" id="1745969"/>
    <lineage>
        <taxon>Eukaryota</taxon>
        <taxon>Fungi</taxon>
        <taxon>Dikarya</taxon>
        <taxon>Basidiomycota</taxon>
        <taxon>Agaricomycotina</taxon>
        <taxon>Agaricomycetes</taxon>
        <taxon>Agaricomycetidae</taxon>
        <taxon>Agaricales</taxon>
        <taxon>Marasmiineae</taxon>
        <taxon>Mycenaceae</taxon>
        <taxon>Mycena</taxon>
    </lineage>
</organism>
<accession>A0AAD6RWM4</accession>
<keyword evidence="3" id="KW-1185">Reference proteome</keyword>
<comment type="caution">
    <text evidence="2">The sequence shown here is derived from an EMBL/GenBank/DDBJ whole genome shotgun (WGS) entry which is preliminary data.</text>
</comment>
<protein>
    <submittedName>
        <fullName evidence="2">Uncharacterized protein</fullName>
    </submittedName>
</protein>
<feature type="region of interest" description="Disordered" evidence="1">
    <location>
        <begin position="67"/>
        <end position="161"/>
    </location>
</feature>
<feature type="compositionally biased region" description="Low complexity" evidence="1">
    <location>
        <begin position="320"/>
        <end position="337"/>
    </location>
</feature>
<feature type="compositionally biased region" description="Basic and acidic residues" evidence="1">
    <location>
        <begin position="259"/>
        <end position="296"/>
    </location>
</feature>
<name>A0AAD6RWM4_9AGAR</name>